<evidence type="ECO:0000256" key="4">
    <source>
        <dbReference type="ARBA" id="ARBA00013872"/>
    </source>
</evidence>
<dbReference type="Proteomes" id="UP000762676">
    <property type="component" value="Unassembled WGS sequence"/>
</dbReference>
<comment type="caution">
    <text evidence="11">The sequence shown here is derived from an EMBL/GenBank/DDBJ whole genome shotgun (WGS) entry which is preliminary data.</text>
</comment>
<reference evidence="11 12" key="1">
    <citation type="journal article" date="2021" name="Elife">
        <title>Chloroplast acquisition without the gene transfer in kleptoplastic sea slugs, Plakobranchus ocellatus.</title>
        <authorList>
            <person name="Maeda T."/>
            <person name="Takahashi S."/>
            <person name="Yoshida T."/>
            <person name="Shimamura S."/>
            <person name="Takaki Y."/>
            <person name="Nagai Y."/>
            <person name="Toyoda A."/>
            <person name="Suzuki Y."/>
            <person name="Arimoto A."/>
            <person name="Ishii H."/>
            <person name="Satoh N."/>
            <person name="Nishiyama T."/>
            <person name="Hasebe M."/>
            <person name="Maruyama T."/>
            <person name="Minagawa J."/>
            <person name="Obokata J."/>
            <person name="Shigenobu S."/>
        </authorList>
    </citation>
    <scope>NUCLEOTIDE SEQUENCE [LARGE SCALE GENOMIC DNA]</scope>
</reference>
<dbReference type="GO" id="GO:0007051">
    <property type="term" value="P:spindle organization"/>
    <property type="evidence" value="ECO:0007669"/>
    <property type="project" value="InterPro"/>
</dbReference>
<feature type="region of interest" description="Disordered" evidence="10">
    <location>
        <begin position="113"/>
        <end position="220"/>
    </location>
</feature>
<feature type="compositionally biased region" description="Polar residues" evidence="10">
    <location>
        <begin position="641"/>
        <end position="650"/>
    </location>
</feature>
<feature type="region of interest" description="Disordered" evidence="10">
    <location>
        <begin position="289"/>
        <end position="317"/>
    </location>
</feature>
<proteinExistence type="inferred from homology"/>
<evidence type="ECO:0000256" key="7">
    <source>
        <dbReference type="ARBA" id="ARBA00023273"/>
    </source>
</evidence>
<dbReference type="EMBL" id="BMAT01004146">
    <property type="protein sequence ID" value="GFR69060.1"/>
    <property type="molecule type" value="Genomic_DNA"/>
</dbReference>
<gene>
    <name evidence="11" type="ORF">ElyMa_002039400</name>
</gene>
<evidence type="ECO:0000313" key="12">
    <source>
        <dbReference type="Proteomes" id="UP000762676"/>
    </source>
</evidence>
<evidence type="ECO:0000256" key="2">
    <source>
        <dbReference type="ARBA" id="ARBA00004300"/>
    </source>
</evidence>
<feature type="compositionally biased region" description="Polar residues" evidence="10">
    <location>
        <begin position="592"/>
        <end position="605"/>
    </location>
</feature>
<feature type="region of interest" description="Disordered" evidence="10">
    <location>
        <begin position="232"/>
        <end position="271"/>
    </location>
</feature>
<feature type="region of interest" description="Disordered" evidence="10">
    <location>
        <begin position="512"/>
        <end position="573"/>
    </location>
</feature>
<comment type="function">
    <text evidence="8">Centrosomal protein required for establishing a robust mitotic centrosome architecture that can endure the forces that converge on the centrosomes during spindle formation. Required for stabilizing the expanded pericentriolar material around the centriole.</text>
</comment>
<evidence type="ECO:0000256" key="9">
    <source>
        <dbReference type="ARBA" id="ARBA00031153"/>
    </source>
</evidence>
<evidence type="ECO:0000313" key="11">
    <source>
        <dbReference type="EMBL" id="GFR69060.1"/>
    </source>
</evidence>
<comment type="similarity">
    <text evidence="3">Belongs to the kizuna family.</text>
</comment>
<sequence>MASSNVPYYEKQKDLQETITNCEQRRMELEKQFRLALLADQTSSKMKATRLNAYWRKICEDERRAKQRNEMMIREFERIDAHMAEMNARTQRLALVKKQYEDYISRRYPQWNEFMHGSPSQQQQEMQQPQTPRQQSKKQQMQQSKLAEDEVSAKPHQTTAASHQQQDQKQSQPKQQQQQQKIPMQQQMQHQQVQQHEPQPQQPIQSPKNISSQHKSQKDRPDLYQNIAISPQSSSVAPESENGGSEYANLPGPAAQQTSQVLPTRNEVPSEPQIQHHTHAVEVHHHAQADNGISHKDEEEEETSEFGSDTDIPMGQSLGNTQVRVETQSAQLTEDSKGTSNVSGSIKAELSAEGLFLLLRHVETDVKEAFSLEGYYRSSWPDASTKSNIIRAANEGKDLNRVDANLVSMVVLEQITLIVRNLAEKSLLPLALLDGTITMLSADKLRQHLSPEAQVIWDALFSHFVTLVRANVMEPHELSAIFTPCMVADGRAQEKGHTFIVHLLEQIHGDERTDAPSAQQRVSQWSKGISPKSTLEGSGSFVEDGRVPPLKFGSLLDKPVSDDESSYINSSLPRDAVPLNETAAYKNMISGTASQAPLRQQSSGPEDTDDDVEKQVATAIATQPVAPITPRARNIEDHSETSSQTATVHTPSRVYVPTAMETRQLPQNPLQSSQNKFQGVKISSDLDTDTEVDAGIFGSSRKQSDNFDFDFYD</sequence>
<evidence type="ECO:0000256" key="10">
    <source>
        <dbReference type="SAM" id="MobiDB-lite"/>
    </source>
</evidence>
<dbReference type="AlphaFoldDB" id="A0AAV4F7T3"/>
<evidence type="ECO:0000256" key="6">
    <source>
        <dbReference type="ARBA" id="ARBA00023212"/>
    </source>
</evidence>
<keyword evidence="5" id="KW-0963">Cytoplasm</keyword>
<name>A0AAV4F7T3_9GAST</name>
<dbReference type="PANTHER" id="PTHR16299:SF2">
    <property type="entry name" value="CENTROSOMAL PROTEIN KIZUNA"/>
    <property type="match status" value="1"/>
</dbReference>
<organism evidence="11 12">
    <name type="scientific">Elysia marginata</name>
    <dbReference type="NCBI Taxonomy" id="1093978"/>
    <lineage>
        <taxon>Eukaryota</taxon>
        <taxon>Metazoa</taxon>
        <taxon>Spiralia</taxon>
        <taxon>Lophotrochozoa</taxon>
        <taxon>Mollusca</taxon>
        <taxon>Gastropoda</taxon>
        <taxon>Heterobranchia</taxon>
        <taxon>Euthyneura</taxon>
        <taxon>Panpulmonata</taxon>
        <taxon>Sacoglossa</taxon>
        <taxon>Placobranchoidea</taxon>
        <taxon>Plakobranchidae</taxon>
        <taxon>Elysia</taxon>
    </lineage>
</organism>
<feature type="compositionally biased region" description="Polar residues" evidence="10">
    <location>
        <begin position="516"/>
        <end position="537"/>
    </location>
</feature>
<feature type="region of interest" description="Disordered" evidence="10">
    <location>
        <begin position="592"/>
        <end position="653"/>
    </location>
</feature>
<comment type="subcellular location">
    <subcellularLocation>
        <location evidence="1">Cytoplasm</location>
        <location evidence="1">Cytoskeleton</location>
        <location evidence="1">Cilium basal body</location>
    </subcellularLocation>
    <subcellularLocation>
        <location evidence="2">Cytoplasm</location>
        <location evidence="2">Cytoskeleton</location>
        <location evidence="2">Microtubule organizing center</location>
        <location evidence="2">Centrosome</location>
    </subcellularLocation>
</comment>
<evidence type="ECO:0000256" key="5">
    <source>
        <dbReference type="ARBA" id="ARBA00022490"/>
    </source>
</evidence>
<evidence type="ECO:0000256" key="3">
    <source>
        <dbReference type="ARBA" id="ARBA00010767"/>
    </source>
</evidence>
<feature type="compositionally biased region" description="Low complexity" evidence="10">
    <location>
        <begin position="119"/>
        <end position="145"/>
    </location>
</feature>
<evidence type="ECO:0000256" key="8">
    <source>
        <dbReference type="ARBA" id="ARBA00024919"/>
    </source>
</evidence>
<dbReference type="PANTHER" id="PTHR16299">
    <property type="entry name" value="CENTROSOMAL PROTEIN KIZUNA"/>
    <property type="match status" value="1"/>
</dbReference>
<keyword evidence="7" id="KW-0966">Cell projection</keyword>
<keyword evidence="6" id="KW-0206">Cytoskeleton</keyword>
<dbReference type="GO" id="GO:0005813">
    <property type="term" value="C:centrosome"/>
    <property type="evidence" value="ECO:0007669"/>
    <property type="project" value="UniProtKB-SubCell"/>
</dbReference>
<protein>
    <recommendedName>
        <fullName evidence="4">Centrosomal protein kizuna</fullName>
    </recommendedName>
    <alternativeName>
        <fullName evidence="9">Polo-like kinase 1 substrate 1</fullName>
    </alternativeName>
</protein>
<keyword evidence="12" id="KW-1185">Reference proteome</keyword>
<dbReference type="InterPro" id="IPR026742">
    <property type="entry name" value="Centrosomal_kizuma"/>
</dbReference>
<accession>A0AAV4F7T3</accession>
<feature type="compositionally biased region" description="Low complexity" evidence="10">
    <location>
        <begin position="164"/>
        <end position="208"/>
    </location>
</feature>
<evidence type="ECO:0000256" key="1">
    <source>
        <dbReference type="ARBA" id="ARBA00004120"/>
    </source>
</evidence>